<name>I2GX75_HENB6</name>
<gene>
    <name evidence="5" type="primary">TBLA0A09420</name>
    <name evidence="5" type="ORF">TBLA_0A09420</name>
</gene>
<accession>I2GX75</accession>
<dbReference type="InterPro" id="IPR000058">
    <property type="entry name" value="Znf_AN1"/>
</dbReference>
<sequence length="107" mass="12430">MSLQLPEFLLKDTSSEINSTDTTNKKIKQTSRLRHNHHTLHCAYNGCNNVAKKLIGECQLCNGIYCSKHRILETHDCSGLRDCKMELRERNMKKLINERTISEKIRT</sequence>
<dbReference type="Pfam" id="PF01428">
    <property type="entry name" value="zf-AN1"/>
    <property type="match status" value="1"/>
</dbReference>
<organism evidence="5 6">
    <name type="scientific">Henningerozyma blattae (strain ATCC 34711 / CBS 6284 / DSM 70876 / NBRC 10599 / NRRL Y-10934 / UCD 77-7)</name>
    <name type="common">Yeast</name>
    <name type="synonym">Tetrapisispora blattae</name>
    <dbReference type="NCBI Taxonomy" id="1071380"/>
    <lineage>
        <taxon>Eukaryota</taxon>
        <taxon>Fungi</taxon>
        <taxon>Dikarya</taxon>
        <taxon>Ascomycota</taxon>
        <taxon>Saccharomycotina</taxon>
        <taxon>Saccharomycetes</taxon>
        <taxon>Saccharomycetales</taxon>
        <taxon>Saccharomycetaceae</taxon>
        <taxon>Henningerozyma</taxon>
    </lineage>
</organism>
<dbReference type="Proteomes" id="UP000002866">
    <property type="component" value="Chromosome 1"/>
</dbReference>
<dbReference type="EMBL" id="HE806316">
    <property type="protein sequence ID" value="CCH58727.1"/>
    <property type="molecule type" value="Genomic_DNA"/>
</dbReference>
<reference evidence="5 6" key="1">
    <citation type="journal article" date="2011" name="Proc. Natl. Acad. Sci. U.S.A.">
        <title>Evolutionary erosion of yeast sex chromosomes by mating-type switching accidents.</title>
        <authorList>
            <person name="Gordon J.L."/>
            <person name="Armisen D."/>
            <person name="Proux-Wera E."/>
            <person name="Oheigeartaigh S.S."/>
            <person name="Byrne K.P."/>
            <person name="Wolfe K.H."/>
        </authorList>
    </citation>
    <scope>NUCLEOTIDE SEQUENCE [LARGE SCALE GENOMIC DNA]</scope>
    <source>
        <strain evidence="6">ATCC 34711 / CBS 6284 / DSM 70876 / NBRC 10599 / NRRL Y-10934 / UCD 77-7</strain>
    </source>
</reference>
<keyword evidence="2" id="KW-0863">Zinc-finger</keyword>
<dbReference type="OrthoDB" id="428577at2759"/>
<evidence type="ECO:0000256" key="2">
    <source>
        <dbReference type="ARBA" id="ARBA00022771"/>
    </source>
</evidence>
<dbReference type="AlphaFoldDB" id="I2GX75"/>
<dbReference type="InterPro" id="IPR035896">
    <property type="entry name" value="AN1-like_Znf"/>
</dbReference>
<keyword evidence="1" id="KW-0479">Metal-binding</keyword>
<dbReference type="RefSeq" id="XP_004178246.1">
    <property type="nucleotide sequence ID" value="XM_004178198.1"/>
</dbReference>
<keyword evidence="6" id="KW-1185">Reference proteome</keyword>
<dbReference type="OMA" id="SCKEEMH"/>
<evidence type="ECO:0000313" key="5">
    <source>
        <dbReference type="EMBL" id="CCH58727.1"/>
    </source>
</evidence>
<dbReference type="eggNOG" id="ENOG502SA79">
    <property type="taxonomic scope" value="Eukaryota"/>
</dbReference>
<dbReference type="SUPFAM" id="SSF118310">
    <property type="entry name" value="AN1-like Zinc finger"/>
    <property type="match status" value="1"/>
</dbReference>
<evidence type="ECO:0000313" key="6">
    <source>
        <dbReference type="Proteomes" id="UP000002866"/>
    </source>
</evidence>
<dbReference type="GO" id="GO:0008270">
    <property type="term" value="F:zinc ion binding"/>
    <property type="evidence" value="ECO:0007669"/>
    <property type="project" value="UniProtKB-KW"/>
</dbReference>
<keyword evidence="3" id="KW-0862">Zinc</keyword>
<dbReference type="GeneID" id="14493558"/>
<dbReference type="Gene3D" id="4.10.1110.10">
    <property type="entry name" value="AN1-like Zinc finger"/>
    <property type="match status" value="1"/>
</dbReference>
<dbReference type="SMART" id="SM00154">
    <property type="entry name" value="ZnF_AN1"/>
    <property type="match status" value="1"/>
</dbReference>
<dbReference type="InParanoid" id="I2GX75"/>
<proteinExistence type="predicted"/>
<evidence type="ECO:0000256" key="1">
    <source>
        <dbReference type="ARBA" id="ARBA00022723"/>
    </source>
</evidence>
<dbReference type="KEGG" id="tbl:TBLA_0A09420"/>
<evidence type="ECO:0000259" key="4">
    <source>
        <dbReference type="SMART" id="SM00154"/>
    </source>
</evidence>
<evidence type="ECO:0000256" key="3">
    <source>
        <dbReference type="ARBA" id="ARBA00022833"/>
    </source>
</evidence>
<protein>
    <recommendedName>
        <fullName evidence="4">AN1-type domain-containing protein</fullName>
    </recommendedName>
</protein>
<dbReference type="HOGENOM" id="CLU_010412_4_3_1"/>
<feature type="domain" description="AN1-type" evidence="4">
    <location>
        <begin position="42"/>
        <end position="82"/>
    </location>
</feature>